<reference evidence="1 2" key="1">
    <citation type="submission" date="2019-09" db="EMBL/GenBank/DDBJ databases">
        <title>FDA dAtabase for Regulatory Grade micrObial Sequences (FDA-ARGOS): Supporting development and validation of Infectious Disease Dx tests.</title>
        <authorList>
            <person name="Sciortino C."/>
            <person name="Tallon L."/>
            <person name="Sadzewicz L."/>
            <person name="Vavikolanu K."/>
            <person name="Mehta A."/>
            <person name="Aluvathingal J."/>
            <person name="Nadendla S."/>
            <person name="Nandy P."/>
            <person name="Geyer C."/>
            <person name="Yan Y."/>
            <person name="Sichtig H."/>
        </authorList>
    </citation>
    <scope>NUCLEOTIDE SEQUENCE [LARGE SCALE GENOMIC DNA]</scope>
    <source>
        <strain evidence="1 2">FDAARGOS_643</strain>
        <plasmid evidence="1 2">unnamed3</plasmid>
    </source>
</reference>
<dbReference type="RefSeq" id="WP_150349531.1">
    <property type="nucleotide sequence ID" value="NZ_CP038092.1"/>
</dbReference>
<accession>A0A5P2QLZ5</accession>
<sequence length="109" mass="11739">MKGTFCNVDNEEFLAVTGVNSVVSHYTTGQYAPQASSGISPDNAFNLTRTNAERVGGAITVPNGFDSCLIAVDTFMSNKYAKARLFPISLYLRFLGGDLNYTGTANAWN</sequence>
<dbReference type="AlphaFoldDB" id="A0A5P2QLZ5"/>
<keyword evidence="1" id="KW-0614">Plasmid</keyword>
<evidence type="ECO:0000313" key="1">
    <source>
        <dbReference type="EMBL" id="QEU06988.1"/>
    </source>
</evidence>
<gene>
    <name evidence="1" type="ORF">FOB51_02615</name>
</gene>
<dbReference type="Proteomes" id="UP000324507">
    <property type="component" value="Plasmid unnamed3"/>
</dbReference>
<organism evidence="1 2">
    <name type="scientific">Paracoccus yeei</name>
    <dbReference type="NCBI Taxonomy" id="147645"/>
    <lineage>
        <taxon>Bacteria</taxon>
        <taxon>Pseudomonadati</taxon>
        <taxon>Pseudomonadota</taxon>
        <taxon>Alphaproteobacteria</taxon>
        <taxon>Rhodobacterales</taxon>
        <taxon>Paracoccaceae</taxon>
        <taxon>Paracoccus</taxon>
    </lineage>
</organism>
<geneLocation type="plasmid" evidence="1">
    <name>unnamed3</name>
</geneLocation>
<dbReference type="EMBL" id="CP044080">
    <property type="protein sequence ID" value="QEU06988.1"/>
    <property type="molecule type" value="Genomic_DNA"/>
</dbReference>
<name>A0A5P2QLZ5_9RHOB</name>
<evidence type="ECO:0000313" key="2">
    <source>
        <dbReference type="Proteomes" id="UP000324507"/>
    </source>
</evidence>
<proteinExistence type="predicted"/>
<protein>
    <submittedName>
        <fullName evidence="1">Uncharacterized protein</fullName>
    </submittedName>
</protein>